<evidence type="ECO:0000313" key="1">
    <source>
        <dbReference type="EMBL" id="ETL77766.1"/>
    </source>
</evidence>
<proteinExistence type="predicted"/>
<reference evidence="1" key="1">
    <citation type="submission" date="2013-11" db="EMBL/GenBank/DDBJ databases">
        <title>The Genome Sequence of Phytophthora parasitica CHvinca01.</title>
        <authorList>
            <consortium name="The Broad Institute Genomics Platform"/>
            <person name="Russ C."/>
            <person name="Tyler B."/>
            <person name="Panabieres F."/>
            <person name="Shan W."/>
            <person name="Tripathy S."/>
            <person name="Grunwald N."/>
            <person name="Machado M."/>
            <person name="Johnson C.S."/>
            <person name="Arredondo F."/>
            <person name="Hong C."/>
            <person name="Coffey M."/>
            <person name="Young S.K."/>
            <person name="Zeng Q."/>
            <person name="Gargeya S."/>
            <person name="Fitzgerald M."/>
            <person name="Abouelleil A."/>
            <person name="Alvarado L."/>
            <person name="Chapman S.B."/>
            <person name="Gainer-Dewar J."/>
            <person name="Goldberg J."/>
            <person name="Griggs A."/>
            <person name="Gujja S."/>
            <person name="Hansen M."/>
            <person name="Howarth C."/>
            <person name="Imamovic A."/>
            <person name="Ireland A."/>
            <person name="Larimer J."/>
            <person name="McCowan C."/>
            <person name="Murphy C."/>
            <person name="Pearson M."/>
            <person name="Poon T.W."/>
            <person name="Priest M."/>
            <person name="Roberts A."/>
            <person name="Saif S."/>
            <person name="Shea T."/>
            <person name="Sykes S."/>
            <person name="Wortman J."/>
            <person name="Nusbaum C."/>
            <person name="Birren B."/>
        </authorList>
    </citation>
    <scope>NUCLEOTIDE SEQUENCE [LARGE SCALE GENOMIC DNA]</scope>
    <source>
        <strain evidence="1">CHvinca01</strain>
    </source>
</reference>
<name>W2JXV3_PHYNI</name>
<accession>W2JXV3</accession>
<dbReference type="AlphaFoldDB" id="W2JXV3"/>
<protein>
    <submittedName>
        <fullName evidence="1">Uncharacterized protein</fullName>
    </submittedName>
</protein>
<dbReference type="Proteomes" id="UP000054423">
    <property type="component" value="Unassembled WGS sequence"/>
</dbReference>
<gene>
    <name evidence="1" type="ORF">L917_21318</name>
</gene>
<sequence>DDHGKKSTKKAKRRKEFDETKALIEQVNDHGVGTFSLTDIGTMFEWHCVKKKFRPLKR</sequence>
<dbReference type="EMBL" id="KI683449">
    <property type="protein sequence ID" value="ETL77766.1"/>
    <property type="molecule type" value="Genomic_DNA"/>
</dbReference>
<feature type="non-terminal residue" evidence="1">
    <location>
        <position position="1"/>
    </location>
</feature>
<organism evidence="1">
    <name type="scientific">Phytophthora nicotianae</name>
    <name type="common">Potato buckeye rot agent</name>
    <name type="synonym">Phytophthora parasitica</name>
    <dbReference type="NCBI Taxonomy" id="4792"/>
    <lineage>
        <taxon>Eukaryota</taxon>
        <taxon>Sar</taxon>
        <taxon>Stramenopiles</taxon>
        <taxon>Oomycota</taxon>
        <taxon>Peronosporomycetes</taxon>
        <taxon>Peronosporales</taxon>
        <taxon>Peronosporaceae</taxon>
        <taxon>Phytophthora</taxon>
    </lineage>
</organism>